<name>A0A9D1V7Y7_9FIRM</name>
<comment type="caution">
    <text evidence="5">The sequence shown here is derived from an EMBL/GenBank/DDBJ whole genome shotgun (WGS) entry which is preliminary data.</text>
</comment>
<dbReference type="Pfam" id="PF12833">
    <property type="entry name" value="HTH_18"/>
    <property type="match status" value="1"/>
</dbReference>
<keyword evidence="2" id="KW-0238">DNA-binding</keyword>
<dbReference type="PANTHER" id="PTHR43280">
    <property type="entry name" value="ARAC-FAMILY TRANSCRIPTIONAL REGULATOR"/>
    <property type="match status" value="1"/>
</dbReference>
<dbReference type="CDD" id="cd02208">
    <property type="entry name" value="cupin_RmlC-like"/>
    <property type="match status" value="1"/>
</dbReference>
<dbReference type="AlphaFoldDB" id="A0A9D1V7Y7"/>
<dbReference type="InterPro" id="IPR037923">
    <property type="entry name" value="HTH-like"/>
</dbReference>
<evidence type="ECO:0000256" key="1">
    <source>
        <dbReference type="ARBA" id="ARBA00023015"/>
    </source>
</evidence>
<protein>
    <submittedName>
        <fullName evidence="5">AraC family transcriptional regulator</fullName>
    </submittedName>
</protein>
<dbReference type="SMART" id="SM00342">
    <property type="entry name" value="HTH_ARAC"/>
    <property type="match status" value="1"/>
</dbReference>
<reference evidence="5" key="2">
    <citation type="submission" date="2021-04" db="EMBL/GenBank/DDBJ databases">
        <authorList>
            <person name="Gilroy R."/>
        </authorList>
    </citation>
    <scope>NUCLEOTIDE SEQUENCE</scope>
    <source>
        <strain evidence="5">811</strain>
    </source>
</reference>
<dbReference type="InterPro" id="IPR003313">
    <property type="entry name" value="AraC-bd"/>
</dbReference>
<dbReference type="EMBL" id="DXFX01000064">
    <property type="protein sequence ID" value="HIX07791.1"/>
    <property type="molecule type" value="Genomic_DNA"/>
</dbReference>
<dbReference type="PANTHER" id="PTHR43280:SF28">
    <property type="entry name" value="HTH-TYPE TRANSCRIPTIONAL ACTIVATOR RHAS"/>
    <property type="match status" value="1"/>
</dbReference>
<gene>
    <name evidence="5" type="ORF">H9741_04935</name>
</gene>
<dbReference type="InterPro" id="IPR009057">
    <property type="entry name" value="Homeodomain-like_sf"/>
</dbReference>
<reference evidence="5" key="1">
    <citation type="journal article" date="2021" name="PeerJ">
        <title>Extensive microbial diversity within the chicken gut microbiome revealed by metagenomics and culture.</title>
        <authorList>
            <person name="Gilroy R."/>
            <person name="Ravi A."/>
            <person name="Getino M."/>
            <person name="Pursley I."/>
            <person name="Horton D.L."/>
            <person name="Alikhan N.F."/>
            <person name="Baker D."/>
            <person name="Gharbi K."/>
            <person name="Hall N."/>
            <person name="Watson M."/>
            <person name="Adriaenssens E.M."/>
            <person name="Foster-Nyarko E."/>
            <person name="Jarju S."/>
            <person name="Secka A."/>
            <person name="Antonio M."/>
            <person name="Oren A."/>
            <person name="Chaudhuri R.R."/>
            <person name="La Ragione R."/>
            <person name="Hildebrand F."/>
            <person name="Pallen M.J."/>
        </authorList>
    </citation>
    <scope>NUCLEOTIDE SEQUENCE</scope>
    <source>
        <strain evidence="5">811</strain>
    </source>
</reference>
<dbReference type="SUPFAM" id="SSF46689">
    <property type="entry name" value="Homeodomain-like"/>
    <property type="match status" value="1"/>
</dbReference>
<dbReference type="SUPFAM" id="SSF51215">
    <property type="entry name" value="Regulatory protein AraC"/>
    <property type="match status" value="1"/>
</dbReference>
<dbReference type="Proteomes" id="UP000824204">
    <property type="component" value="Unassembled WGS sequence"/>
</dbReference>
<sequence>MDPSFYEKAADAANYIYFQKNVITEDGGKILPHFHDSIEFVFMSCGECLVHINTEERVVKQGEITFARCFEPHFYVPRKGAEYYVVLISSRYLKAEFDFSEKTFSSFLPKNDYSHKILRFLDALYPVWDRSDDLLKCGFSDTLLALMRKAYPMTEVRNRKVTQAFVEVLKYINGNFRSELSLEGLADLFGYSKTYLSGLFNQFTGMKLRDYINRCRINEYYKLKKEQPQAPVCRIAEEVGFNSLNTFYRVLHRDTKT</sequence>
<keyword evidence="3" id="KW-0804">Transcription</keyword>
<dbReference type="Pfam" id="PF02311">
    <property type="entry name" value="AraC_binding"/>
    <property type="match status" value="1"/>
</dbReference>
<dbReference type="GO" id="GO:0043565">
    <property type="term" value="F:sequence-specific DNA binding"/>
    <property type="evidence" value="ECO:0007669"/>
    <property type="project" value="InterPro"/>
</dbReference>
<evidence type="ECO:0000256" key="3">
    <source>
        <dbReference type="ARBA" id="ARBA00023163"/>
    </source>
</evidence>
<dbReference type="InterPro" id="IPR018060">
    <property type="entry name" value="HTH_AraC"/>
</dbReference>
<dbReference type="Gene3D" id="1.10.10.60">
    <property type="entry name" value="Homeodomain-like"/>
    <property type="match status" value="2"/>
</dbReference>
<dbReference type="InterPro" id="IPR014710">
    <property type="entry name" value="RmlC-like_jellyroll"/>
</dbReference>
<accession>A0A9D1V7Y7</accession>
<proteinExistence type="predicted"/>
<dbReference type="PROSITE" id="PS01124">
    <property type="entry name" value="HTH_ARAC_FAMILY_2"/>
    <property type="match status" value="1"/>
</dbReference>
<evidence type="ECO:0000313" key="5">
    <source>
        <dbReference type="EMBL" id="HIX07791.1"/>
    </source>
</evidence>
<evidence type="ECO:0000259" key="4">
    <source>
        <dbReference type="PROSITE" id="PS01124"/>
    </source>
</evidence>
<dbReference type="GO" id="GO:0003700">
    <property type="term" value="F:DNA-binding transcription factor activity"/>
    <property type="evidence" value="ECO:0007669"/>
    <property type="project" value="InterPro"/>
</dbReference>
<feature type="domain" description="HTH araC/xylS-type" evidence="4">
    <location>
        <begin position="166"/>
        <end position="257"/>
    </location>
</feature>
<evidence type="ECO:0000313" key="6">
    <source>
        <dbReference type="Proteomes" id="UP000824204"/>
    </source>
</evidence>
<keyword evidence="1" id="KW-0805">Transcription regulation</keyword>
<evidence type="ECO:0000256" key="2">
    <source>
        <dbReference type="ARBA" id="ARBA00023125"/>
    </source>
</evidence>
<dbReference type="Gene3D" id="2.60.120.10">
    <property type="entry name" value="Jelly Rolls"/>
    <property type="match status" value="1"/>
</dbReference>
<organism evidence="5 6">
    <name type="scientific">Candidatus Borkfalkia faecipullorum</name>
    <dbReference type="NCBI Taxonomy" id="2838510"/>
    <lineage>
        <taxon>Bacteria</taxon>
        <taxon>Bacillati</taxon>
        <taxon>Bacillota</taxon>
        <taxon>Clostridia</taxon>
        <taxon>Christensenellales</taxon>
        <taxon>Christensenellaceae</taxon>
        <taxon>Candidatus Borkfalkia</taxon>
    </lineage>
</organism>